<dbReference type="EMBL" id="JBHTBF010000001">
    <property type="protein sequence ID" value="MFC7315408.1"/>
    <property type="molecule type" value="Genomic_DNA"/>
</dbReference>
<keyword evidence="1" id="KW-0812">Transmembrane</keyword>
<sequence>MSLLGFVLTRTILVAAAMLAFLFLVNGAYALSAMFVLSLAIYAYLLYWGDVPIEQRIV</sequence>
<gene>
    <name evidence="2" type="ORF">ACFQPE_01180</name>
</gene>
<accession>A0ABD6A4D4</accession>
<dbReference type="RefSeq" id="WP_276304808.1">
    <property type="nucleotide sequence ID" value="NZ_CP119992.1"/>
</dbReference>
<proteinExistence type="predicted"/>
<evidence type="ECO:0000256" key="1">
    <source>
        <dbReference type="SAM" id="Phobius"/>
    </source>
</evidence>
<dbReference type="GeneID" id="79314373"/>
<dbReference type="AlphaFoldDB" id="A0ABD6A4D4"/>
<evidence type="ECO:0000313" key="2">
    <source>
        <dbReference type="EMBL" id="MFC7315408.1"/>
    </source>
</evidence>
<keyword evidence="1" id="KW-0472">Membrane</keyword>
<evidence type="ECO:0000313" key="3">
    <source>
        <dbReference type="Proteomes" id="UP001596547"/>
    </source>
</evidence>
<keyword evidence="3" id="KW-1185">Reference proteome</keyword>
<protein>
    <submittedName>
        <fullName evidence="2">Uncharacterized protein</fullName>
    </submittedName>
</protein>
<name>A0ABD6A4D4_9EURY</name>
<dbReference type="Proteomes" id="UP001596547">
    <property type="component" value="Unassembled WGS sequence"/>
</dbReference>
<organism evidence="2 3">
    <name type="scientific">Halomarina halobia</name>
    <dbReference type="NCBI Taxonomy" id="3033386"/>
    <lineage>
        <taxon>Archaea</taxon>
        <taxon>Methanobacteriati</taxon>
        <taxon>Methanobacteriota</taxon>
        <taxon>Stenosarchaea group</taxon>
        <taxon>Halobacteria</taxon>
        <taxon>Halobacteriales</taxon>
        <taxon>Natronomonadaceae</taxon>
        <taxon>Halomarina</taxon>
    </lineage>
</organism>
<comment type="caution">
    <text evidence="2">The sequence shown here is derived from an EMBL/GenBank/DDBJ whole genome shotgun (WGS) entry which is preliminary data.</text>
</comment>
<feature type="transmembrane region" description="Helical" evidence="1">
    <location>
        <begin position="7"/>
        <end position="25"/>
    </location>
</feature>
<feature type="transmembrane region" description="Helical" evidence="1">
    <location>
        <begin position="31"/>
        <end position="49"/>
    </location>
</feature>
<keyword evidence="1" id="KW-1133">Transmembrane helix</keyword>
<reference evidence="2 3" key="1">
    <citation type="journal article" date="2019" name="Int. J. Syst. Evol. Microbiol.">
        <title>The Global Catalogue of Microorganisms (GCM) 10K type strain sequencing project: providing services to taxonomists for standard genome sequencing and annotation.</title>
        <authorList>
            <consortium name="The Broad Institute Genomics Platform"/>
            <consortium name="The Broad Institute Genome Sequencing Center for Infectious Disease"/>
            <person name="Wu L."/>
            <person name="Ma J."/>
        </authorList>
    </citation>
    <scope>NUCLEOTIDE SEQUENCE [LARGE SCALE GENOMIC DNA]</scope>
    <source>
        <strain evidence="2 3">PSR21</strain>
    </source>
</reference>